<accession>A0A7V5RQF9</accession>
<sequence length="443" mass="51066">MKRFFDFIPLRRFYASLGAVAVLFVLAYMYPALYGVARGTLILTLFVTLADYIVLFARPRPLTAERRHAARFSNGDPNPVTLELCNRLSLPLRATVYDEVPDIFQFRHSVGRVELSGGESRQLRYVLTPGQRGMFRFGRINILLQSVLGFIGRFQRQEAGGIIHVYPSFQKLKAYDLNALTLSGPGGHLKRVRRVGTTMEFDQIRAYVPGDDFRFINWAATARKHQVMVNQYQDEQAQSVYMIINNSRVMHMPFDGLSLLDHSINSALVTSHIVLQRKDRPGLLSFSAGPPRFLAASAHNRQMTRILDHLYRLETDRREADYERLYVYIQKHIPQRSLIILYTNFESRVALERVLPVLREINRKHVLMLIYFKNEQVEKLREGKAPDLTAVHTQVMAEQYLYEKEAIRHILKHHGIMALFVTPSGLTIEVLNSYLAIKARHII</sequence>
<name>A0A7V5RQF9_CALAY</name>
<feature type="domain" description="DUF58" evidence="2">
    <location>
        <begin position="204"/>
        <end position="372"/>
    </location>
</feature>
<gene>
    <name evidence="3" type="ORF">ENJ15_06920</name>
</gene>
<dbReference type="PANTHER" id="PTHR33608">
    <property type="entry name" value="BLL2464 PROTEIN"/>
    <property type="match status" value="1"/>
</dbReference>
<evidence type="ECO:0000256" key="1">
    <source>
        <dbReference type="SAM" id="Phobius"/>
    </source>
</evidence>
<comment type="caution">
    <text evidence="3">The sequence shown here is derived from an EMBL/GenBank/DDBJ whole genome shotgun (WGS) entry which is preliminary data.</text>
</comment>
<feature type="transmembrane region" description="Helical" evidence="1">
    <location>
        <begin position="12"/>
        <end position="30"/>
    </location>
</feature>
<dbReference type="EMBL" id="DRLI01000263">
    <property type="protein sequence ID" value="HHM02731.1"/>
    <property type="molecule type" value="Genomic_DNA"/>
</dbReference>
<dbReference type="Proteomes" id="UP000885771">
    <property type="component" value="Unassembled WGS sequence"/>
</dbReference>
<organism evidence="3">
    <name type="scientific">Caldithrix abyssi</name>
    <dbReference type="NCBI Taxonomy" id="187145"/>
    <lineage>
        <taxon>Bacteria</taxon>
        <taxon>Pseudomonadati</taxon>
        <taxon>Calditrichota</taxon>
        <taxon>Calditrichia</taxon>
        <taxon>Calditrichales</taxon>
        <taxon>Calditrichaceae</taxon>
        <taxon>Caldithrix</taxon>
    </lineage>
</organism>
<keyword evidence="1" id="KW-1133">Transmembrane helix</keyword>
<dbReference type="InterPro" id="IPR002881">
    <property type="entry name" value="DUF58"/>
</dbReference>
<keyword evidence="1" id="KW-0472">Membrane</keyword>
<proteinExistence type="predicted"/>
<evidence type="ECO:0000259" key="2">
    <source>
        <dbReference type="Pfam" id="PF01882"/>
    </source>
</evidence>
<protein>
    <submittedName>
        <fullName evidence="3">DUF58 domain-containing protein</fullName>
    </submittedName>
</protein>
<evidence type="ECO:0000313" key="3">
    <source>
        <dbReference type="EMBL" id="HHM02731.1"/>
    </source>
</evidence>
<keyword evidence="1" id="KW-0812">Transmembrane</keyword>
<dbReference type="AlphaFoldDB" id="A0A7V5RQF9"/>
<dbReference type="Pfam" id="PF01882">
    <property type="entry name" value="DUF58"/>
    <property type="match status" value="1"/>
</dbReference>
<dbReference type="PANTHER" id="PTHR33608:SF3">
    <property type="entry name" value="SLR2013 PROTEIN"/>
    <property type="match status" value="1"/>
</dbReference>
<reference evidence="3" key="1">
    <citation type="journal article" date="2020" name="mSystems">
        <title>Genome- and Community-Level Interaction Insights into Carbon Utilization and Element Cycling Functions of Hydrothermarchaeota in Hydrothermal Sediment.</title>
        <authorList>
            <person name="Zhou Z."/>
            <person name="Liu Y."/>
            <person name="Xu W."/>
            <person name="Pan J."/>
            <person name="Luo Z.H."/>
            <person name="Li M."/>
        </authorList>
    </citation>
    <scope>NUCLEOTIDE SEQUENCE [LARGE SCALE GENOMIC DNA]</scope>
    <source>
        <strain evidence="3">HyVt-460</strain>
    </source>
</reference>